<dbReference type="Gene3D" id="1.20.1530.20">
    <property type="match status" value="1"/>
</dbReference>
<evidence type="ECO:0000256" key="3">
    <source>
        <dbReference type="ARBA" id="ARBA00022989"/>
    </source>
</evidence>
<keyword evidence="2 5" id="KW-0812">Transmembrane</keyword>
<feature type="transmembrane region" description="Helical" evidence="5">
    <location>
        <begin position="244"/>
        <end position="265"/>
    </location>
</feature>
<feature type="transmembrane region" description="Helical" evidence="5">
    <location>
        <begin position="209"/>
        <end position="232"/>
    </location>
</feature>
<reference evidence="6" key="1">
    <citation type="submission" date="2023-06" db="EMBL/GenBank/DDBJ databases">
        <title>Draft genome sequence of Nocardioides sp. SOB72.</title>
        <authorList>
            <person name="Zhang G."/>
        </authorList>
    </citation>
    <scope>NUCLEOTIDE SEQUENCE</scope>
    <source>
        <strain evidence="6">SOB72</strain>
    </source>
</reference>
<comment type="subcellular location">
    <subcellularLocation>
        <location evidence="1">Membrane</location>
        <topology evidence="1">Multi-pass membrane protein</topology>
    </subcellularLocation>
</comment>
<evidence type="ECO:0000313" key="6">
    <source>
        <dbReference type="EMBL" id="MDN4161062.1"/>
    </source>
</evidence>
<dbReference type="InterPro" id="IPR002657">
    <property type="entry name" value="BilAc:Na_symport/Acr3"/>
</dbReference>
<protein>
    <submittedName>
        <fullName evidence="6">Bile acid:sodium symporter family protein</fullName>
    </submittedName>
</protein>
<dbReference type="PANTHER" id="PTHR10361:SF28">
    <property type="entry name" value="P3 PROTEIN-RELATED"/>
    <property type="match status" value="1"/>
</dbReference>
<feature type="transmembrane region" description="Helical" evidence="5">
    <location>
        <begin position="77"/>
        <end position="97"/>
    </location>
</feature>
<evidence type="ECO:0000256" key="5">
    <source>
        <dbReference type="SAM" id="Phobius"/>
    </source>
</evidence>
<dbReference type="Proteomes" id="UP001168537">
    <property type="component" value="Unassembled WGS sequence"/>
</dbReference>
<evidence type="ECO:0000313" key="7">
    <source>
        <dbReference type="Proteomes" id="UP001168537"/>
    </source>
</evidence>
<evidence type="ECO:0000256" key="4">
    <source>
        <dbReference type="ARBA" id="ARBA00023136"/>
    </source>
</evidence>
<dbReference type="PANTHER" id="PTHR10361">
    <property type="entry name" value="SODIUM-BILE ACID COTRANSPORTER"/>
    <property type="match status" value="1"/>
</dbReference>
<keyword evidence="4 5" id="KW-0472">Membrane</keyword>
<dbReference type="Pfam" id="PF01758">
    <property type="entry name" value="SBF"/>
    <property type="match status" value="1"/>
</dbReference>
<organism evidence="6 7">
    <name type="scientific">Nocardioides abyssi</name>
    <dbReference type="NCBI Taxonomy" id="3058370"/>
    <lineage>
        <taxon>Bacteria</taxon>
        <taxon>Bacillati</taxon>
        <taxon>Actinomycetota</taxon>
        <taxon>Actinomycetes</taxon>
        <taxon>Propionibacteriales</taxon>
        <taxon>Nocardioidaceae</taxon>
        <taxon>Nocardioides</taxon>
    </lineage>
</organism>
<feature type="transmembrane region" description="Helical" evidence="5">
    <location>
        <begin position="48"/>
        <end position="71"/>
    </location>
</feature>
<comment type="caution">
    <text evidence="6">The sequence shown here is derived from an EMBL/GenBank/DDBJ whole genome shotgun (WGS) entry which is preliminary data.</text>
</comment>
<evidence type="ECO:0000256" key="1">
    <source>
        <dbReference type="ARBA" id="ARBA00004141"/>
    </source>
</evidence>
<dbReference type="EMBL" id="JAUHJR010000002">
    <property type="protein sequence ID" value="MDN4161062.1"/>
    <property type="molecule type" value="Genomic_DNA"/>
</dbReference>
<proteinExistence type="predicted"/>
<feature type="transmembrane region" description="Helical" evidence="5">
    <location>
        <begin position="104"/>
        <end position="130"/>
    </location>
</feature>
<keyword evidence="7" id="KW-1185">Reference proteome</keyword>
<feature type="transmembrane region" description="Helical" evidence="5">
    <location>
        <begin position="183"/>
        <end position="203"/>
    </location>
</feature>
<evidence type="ECO:0000256" key="2">
    <source>
        <dbReference type="ARBA" id="ARBA00022692"/>
    </source>
</evidence>
<dbReference type="InterPro" id="IPR038770">
    <property type="entry name" value="Na+/solute_symporter_sf"/>
</dbReference>
<dbReference type="InterPro" id="IPR004710">
    <property type="entry name" value="Bilac:Na_transpt"/>
</dbReference>
<feature type="transmembrane region" description="Helical" evidence="5">
    <location>
        <begin position="150"/>
        <end position="171"/>
    </location>
</feature>
<name>A0ABT8ESD7_9ACTN</name>
<feature type="transmembrane region" description="Helical" evidence="5">
    <location>
        <begin position="271"/>
        <end position="293"/>
    </location>
</feature>
<sequence length="307" mass="32397">MADVDTVRIAFEEGSLTTLKIVIGAILFGIALDTRLEDFKVAVRRPGTIAIGVLAQFLVLPALTFLLTLVLQVRGSVALGMILVACCPPGNVSNILTHRAKGDVALSVSMTTVGNLLAIFLMPLNVALWGSLHPTGQDVLQDIELSAVDMLSEIGFVIGLPFVAGITIARLWPTVAARAGKIIGPLAFLALGAVIVIGVSNNWGVFVDYIGIVVVAVLLHDAVALLIGYGIARATRLPDRSTRAMTFEVGIRNAGLGLLLVFTYFDGLGGMALVAAWWGIWDIIAGLAVAAWWGRRAPREQKVGAPA</sequence>
<feature type="transmembrane region" description="Helical" evidence="5">
    <location>
        <begin position="16"/>
        <end position="36"/>
    </location>
</feature>
<dbReference type="RefSeq" id="WP_300959942.1">
    <property type="nucleotide sequence ID" value="NZ_JAUHJR010000002.1"/>
</dbReference>
<gene>
    <name evidence="6" type="ORF">QWY29_06805</name>
</gene>
<keyword evidence="3 5" id="KW-1133">Transmembrane helix</keyword>
<accession>A0ABT8ESD7</accession>